<reference evidence="10 11" key="1">
    <citation type="submission" date="2017-10" db="EMBL/GenBank/DDBJ databases">
        <title>Comparative genomics in systemic dimorphic fungi from Ajellomycetaceae.</title>
        <authorList>
            <person name="Munoz J.F."/>
            <person name="Mcewen J.G."/>
            <person name="Clay O.K."/>
            <person name="Cuomo C.A."/>
        </authorList>
    </citation>
    <scope>NUCLEOTIDE SEQUENCE [LARGE SCALE GENOMIC DNA]</scope>
    <source>
        <strain evidence="10 11">UAMH5409</strain>
    </source>
</reference>
<dbReference type="FunFam" id="3.90.79.10:FF:000018">
    <property type="entry name" value="39S ribosomal protein L46, mitochondrial"/>
    <property type="match status" value="1"/>
</dbReference>
<accession>A0A2B7Y447</accession>
<dbReference type="PANTHER" id="PTHR13124">
    <property type="entry name" value="39S RIBOSOMAL PROTEIN L46, MITOCHONDRIAL PRECURSOR-RELATED"/>
    <property type="match status" value="1"/>
</dbReference>
<feature type="compositionally biased region" description="Basic and acidic residues" evidence="8">
    <location>
        <begin position="235"/>
        <end position="252"/>
    </location>
</feature>
<dbReference type="Pfam" id="PF11788">
    <property type="entry name" value="MRP-L46"/>
    <property type="match status" value="1"/>
</dbReference>
<dbReference type="GO" id="GO:0003735">
    <property type="term" value="F:structural constituent of ribosome"/>
    <property type="evidence" value="ECO:0007669"/>
    <property type="project" value="InterPro"/>
</dbReference>
<evidence type="ECO:0000256" key="3">
    <source>
        <dbReference type="ARBA" id="ARBA00022946"/>
    </source>
</evidence>
<feature type="region of interest" description="Disordered" evidence="8">
    <location>
        <begin position="235"/>
        <end position="263"/>
    </location>
</feature>
<evidence type="ECO:0000256" key="4">
    <source>
        <dbReference type="ARBA" id="ARBA00022980"/>
    </source>
</evidence>
<feature type="region of interest" description="Disordered" evidence="8">
    <location>
        <begin position="96"/>
        <end position="120"/>
    </location>
</feature>
<keyword evidence="4" id="KW-0689">Ribosomal protein</keyword>
<comment type="subcellular location">
    <subcellularLocation>
        <location evidence="1">Mitochondrion</location>
    </subcellularLocation>
</comment>
<evidence type="ECO:0000256" key="8">
    <source>
        <dbReference type="SAM" id="MobiDB-lite"/>
    </source>
</evidence>
<evidence type="ECO:0000313" key="11">
    <source>
        <dbReference type="Proteomes" id="UP000223968"/>
    </source>
</evidence>
<proteinExistence type="inferred from homology"/>
<dbReference type="CDD" id="cd04661">
    <property type="entry name" value="NUDIX_MRP_L46"/>
    <property type="match status" value="1"/>
</dbReference>
<comment type="caution">
    <text evidence="10">The sequence shown here is derived from an EMBL/GenBank/DDBJ whole genome shotgun (WGS) entry which is preliminary data.</text>
</comment>
<name>A0A2B7Y447_9EURO</name>
<evidence type="ECO:0000256" key="5">
    <source>
        <dbReference type="ARBA" id="ARBA00023128"/>
    </source>
</evidence>
<evidence type="ECO:0000256" key="7">
    <source>
        <dbReference type="ARBA" id="ARBA00035190"/>
    </source>
</evidence>
<protein>
    <recommendedName>
        <fullName evidence="7">Large ribosomal subunit protein mL46</fullName>
    </recommendedName>
</protein>
<keyword evidence="5" id="KW-0496">Mitochondrion</keyword>
<dbReference type="InterPro" id="IPR040008">
    <property type="entry name" value="Ribosomal_mL46"/>
</dbReference>
<keyword evidence="3" id="KW-0809">Transit peptide</keyword>
<gene>
    <name evidence="10" type="ORF">AJ79_02424</name>
</gene>
<feature type="domain" description="Large ribosomal subunit protein mL46 N-terminal" evidence="9">
    <location>
        <begin position="128"/>
        <end position="262"/>
    </location>
</feature>
<evidence type="ECO:0000256" key="1">
    <source>
        <dbReference type="ARBA" id="ARBA00004173"/>
    </source>
</evidence>
<dbReference type="Gene3D" id="3.90.79.10">
    <property type="entry name" value="Nucleoside Triphosphate Pyrophosphohydrolase"/>
    <property type="match status" value="1"/>
</dbReference>
<dbReference type="AlphaFoldDB" id="A0A2B7Y447"/>
<dbReference type="GO" id="GO:0005762">
    <property type="term" value="C:mitochondrial large ribosomal subunit"/>
    <property type="evidence" value="ECO:0007669"/>
    <property type="project" value="TreeGrafter"/>
</dbReference>
<dbReference type="Proteomes" id="UP000223968">
    <property type="component" value="Unassembled WGS sequence"/>
</dbReference>
<dbReference type="InterPro" id="IPR033650">
    <property type="entry name" value="Ribosomal_mL46_NUDIX"/>
</dbReference>
<keyword evidence="6" id="KW-0687">Ribonucleoprotein</keyword>
<organism evidence="10 11">
    <name type="scientific">Helicocarpus griseus UAMH5409</name>
    <dbReference type="NCBI Taxonomy" id="1447875"/>
    <lineage>
        <taxon>Eukaryota</taxon>
        <taxon>Fungi</taxon>
        <taxon>Dikarya</taxon>
        <taxon>Ascomycota</taxon>
        <taxon>Pezizomycotina</taxon>
        <taxon>Eurotiomycetes</taxon>
        <taxon>Eurotiomycetidae</taxon>
        <taxon>Onygenales</taxon>
        <taxon>Ajellomycetaceae</taxon>
        <taxon>Helicocarpus</taxon>
    </lineage>
</organism>
<comment type="similarity">
    <text evidence="2">Belongs to the mitochondrion-specific ribosomal protein mL46 family.</text>
</comment>
<dbReference type="STRING" id="1447875.A0A2B7Y447"/>
<dbReference type="EMBL" id="PDNB01000025">
    <property type="protein sequence ID" value="PGH15447.1"/>
    <property type="molecule type" value="Genomic_DNA"/>
</dbReference>
<evidence type="ECO:0000256" key="6">
    <source>
        <dbReference type="ARBA" id="ARBA00023274"/>
    </source>
</evidence>
<evidence type="ECO:0000259" key="9">
    <source>
        <dbReference type="Pfam" id="PF11788"/>
    </source>
</evidence>
<feature type="compositionally biased region" description="Low complexity" evidence="8">
    <location>
        <begin position="103"/>
        <end position="120"/>
    </location>
</feature>
<evidence type="ECO:0000256" key="2">
    <source>
        <dbReference type="ARBA" id="ARBA00009070"/>
    </source>
</evidence>
<sequence>MSLACQDPRNPIQCQYLLRETFFQILVDAGYRSAETPWTQTGYTAENQIGVHRFRGKMPAGTNGARRVATLLRPSTFDSAVCRSCQETLSRRGYATAAESVAPSTTTTTTQDTPTDTTTTSQALIPKYDIKAGIVLSRPPRLTRELTSFEKAFYFYQRRLNDRLALPFTRYFYYKRDTPADVDWKRKIKERLTPSRDIGRYNAYSKEAWNDELLVGAQESEPEHQINALVKDVEGRAVTDTDEGEGKKDEVPRPLSRVTEADAKEDHKSLDRLLDRTLYLLVQVDQQGKSFWRFPCVSLQEQENLRMGAERALFQSAGPNMNTWMVGYHPIGHYIYNLRKPKPNPETGIELRGEKTFFLKGRIMAGQADVVGNTLGVKDFKWLSKDEIPKYVLPVYWSWVKNMLENR</sequence>
<evidence type="ECO:0000313" key="10">
    <source>
        <dbReference type="EMBL" id="PGH15447.1"/>
    </source>
</evidence>
<dbReference type="InterPro" id="IPR021757">
    <property type="entry name" value="Ribosomal_mL46_N"/>
</dbReference>
<dbReference type="GO" id="GO:0005743">
    <property type="term" value="C:mitochondrial inner membrane"/>
    <property type="evidence" value="ECO:0007669"/>
    <property type="project" value="UniProtKB-ARBA"/>
</dbReference>
<keyword evidence="11" id="KW-1185">Reference proteome</keyword>
<dbReference type="OrthoDB" id="414075at2759"/>
<dbReference type="PANTHER" id="PTHR13124:SF12">
    <property type="entry name" value="LARGE RIBOSOMAL SUBUNIT PROTEIN ML46"/>
    <property type="match status" value="1"/>
</dbReference>